<dbReference type="AlphaFoldDB" id="A0A0D2JM51"/>
<gene>
    <name evidence="1" type="ORF">Z518_01593</name>
</gene>
<reference evidence="1 2" key="1">
    <citation type="submission" date="2015-01" db="EMBL/GenBank/DDBJ databases">
        <title>The Genome Sequence of Rhinocladiella mackenzie CBS 650.93.</title>
        <authorList>
            <consortium name="The Broad Institute Genomics Platform"/>
            <person name="Cuomo C."/>
            <person name="de Hoog S."/>
            <person name="Gorbushina A."/>
            <person name="Stielow B."/>
            <person name="Teixiera M."/>
            <person name="Abouelleil A."/>
            <person name="Chapman S.B."/>
            <person name="Priest M."/>
            <person name="Young S.K."/>
            <person name="Wortman J."/>
            <person name="Nusbaum C."/>
            <person name="Birren B."/>
        </authorList>
    </citation>
    <scope>NUCLEOTIDE SEQUENCE [LARGE SCALE GENOMIC DNA]</scope>
    <source>
        <strain evidence="1 2">CBS 650.93</strain>
    </source>
</reference>
<keyword evidence="2" id="KW-1185">Reference proteome</keyword>
<evidence type="ECO:0000313" key="1">
    <source>
        <dbReference type="EMBL" id="KIX10510.1"/>
    </source>
</evidence>
<dbReference type="Proteomes" id="UP000053617">
    <property type="component" value="Unassembled WGS sequence"/>
</dbReference>
<evidence type="ECO:0000313" key="2">
    <source>
        <dbReference type="Proteomes" id="UP000053617"/>
    </source>
</evidence>
<protein>
    <submittedName>
        <fullName evidence="1">Uncharacterized protein</fullName>
    </submittedName>
</protein>
<organism evidence="1 2">
    <name type="scientific">Rhinocladiella mackenziei CBS 650.93</name>
    <dbReference type="NCBI Taxonomy" id="1442369"/>
    <lineage>
        <taxon>Eukaryota</taxon>
        <taxon>Fungi</taxon>
        <taxon>Dikarya</taxon>
        <taxon>Ascomycota</taxon>
        <taxon>Pezizomycotina</taxon>
        <taxon>Eurotiomycetes</taxon>
        <taxon>Chaetothyriomycetidae</taxon>
        <taxon>Chaetothyriales</taxon>
        <taxon>Herpotrichiellaceae</taxon>
        <taxon>Rhinocladiella</taxon>
    </lineage>
</organism>
<dbReference type="EMBL" id="KN847475">
    <property type="protein sequence ID" value="KIX10510.1"/>
    <property type="molecule type" value="Genomic_DNA"/>
</dbReference>
<name>A0A0D2JM51_9EURO</name>
<dbReference type="GeneID" id="25289664"/>
<dbReference type="VEuPathDB" id="FungiDB:Z518_01593"/>
<accession>A0A0D2JM51</accession>
<dbReference type="HOGENOM" id="CLU_1235621_0_0_1"/>
<dbReference type="RefSeq" id="XP_013277646.1">
    <property type="nucleotide sequence ID" value="XM_013422192.1"/>
</dbReference>
<proteinExistence type="predicted"/>
<sequence length="224" mass="25343">MSKKHLLEWFYAMALLGLAKQSFWWNLPSLSLRQKTSIRPLPCLSTNRSVDELAVQLQRALLEVSTGYVVYHVLLELKMLDEDEFAEDLALMHLASTVRSQWVEEYRTTFDCIRDSRVTEGSLPLPLGRRMLQKGRLEEAGNGDPGPDPQTFANFRKKFLRRQVKELREATLRRAAAVCATLAVAVSPKVSAVRMGWPLLVMSVNFAQSSRDLANTLISAHSLK</sequence>